<feature type="compositionally biased region" description="Basic and acidic residues" evidence="1">
    <location>
        <begin position="71"/>
        <end position="92"/>
    </location>
</feature>
<accession>A0AAP0NYK8</accession>
<dbReference type="EMBL" id="JBBNAE010000005">
    <property type="protein sequence ID" value="KAK9122500.1"/>
    <property type="molecule type" value="Genomic_DNA"/>
</dbReference>
<protein>
    <submittedName>
        <fullName evidence="2">Uncharacterized protein</fullName>
    </submittedName>
</protein>
<feature type="region of interest" description="Disordered" evidence="1">
    <location>
        <begin position="63"/>
        <end position="92"/>
    </location>
</feature>
<name>A0AAP0NYK8_9MAGN</name>
<evidence type="ECO:0000313" key="3">
    <source>
        <dbReference type="Proteomes" id="UP001417504"/>
    </source>
</evidence>
<proteinExistence type="predicted"/>
<sequence>MHYLRRIARHLFIFFNKKKSKASHGGLALDYEATLGGTELERIVTPRALHTIFNSSLQQNSQSLLELTPEPESHLETLEGEREHEEKSRDFDARKASRLKGLKRANDLESILSELDELSQPPKNLNSDIELSTPVLQQTRLKHL</sequence>
<gene>
    <name evidence="2" type="ORF">Sjap_012102</name>
</gene>
<dbReference type="Proteomes" id="UP001417504">
    <property type="component" value="Unassembled WGS sequence"/>
</dbReference>
<evidence type="ECO:0000313" key="2">
    <source>
        <dbReference type="EMBL" id="KAK9122500.1"/>
    </source>
</evidence>
<dbReference type="AlphaFoldDB" id="A0AAP0NYK8"/>
<comment type="caution">
    <text evidence="2">The sequence shown here is derived from an EMBL/GenBank/DDBJ whole genome shotgun (WGS) entry which is preliminary data.</text>
</comment>
<reference evidence="2 3" key="1">
    <citation type="submission" date="2024-01" db="EMBL/GenBank/DDBJ databases">
        <title>Genome assemblies of Stephania.</title>
        <authorList>
            <person name="Yang L."/>
        </authorList>
    </citation>
    <scope>NUCLEOTIDE SEQUENCE [LARGE SCALE GENOMIC DNA]</scope>
    <source>
        <strain evidence="2">QJT</strain>
        <tissue evidence="2">Leaf</tissue>
    </source>
</reference>
<keyword evidence="3" id="KW-1185">Reference proteome</keyword>
<organism evidence="2 3">
    <name type="scientific">Stephania japonica</name>
    <dbReference type="NCBI Taxonomy" id="461633"/>
    <lineage>
        <taxon>Eukaryota</taxon>
        <taxon>Viridiplantae</taxon>
        <taxon>Streptophyta</taxon>
        <taxon>Embryophyta</taxon>
        <taxon>Tracheophyta</taxon>
        <taxon>Spermatophyta</taxon>
        <taxon>Magnoliopsida</taxon>
        <taxon>Ranunculales</taxon>
        <taxon>Menispermaceae</taxon>
        <taxon>Menispermoideae</taxon>
        <taxon>Cissampelideae</taxon>
        <taxon>Stephania</taxon>
    </lineage>
</organism>
<evidence type="ECO:0000256" key="1">
    <source>
        <dbReference type="SAM" id="MobiDB-lite"/>
    </source>
</evidence>